<keyword evidence="3" id="KW-1185">Reference proteome</keyword>
<evidence type="ECO:0000313" key="2">
    <source>
        <dbReference type="EMBL" id="GBP25906.1"/>
    </source>
</evidence>
<feature type="chain" id="PRO_5020022308" description="Glucose dehydrogenase" evidence="1">
    <location>
        <begin position="19"/>
        <end position="174"/>
    </location>
</feature>
<dbReference type="SUPFAM" id="SSF51905">
    <property type="entry name" value="FAD/NAD(P)-binding domain"/>
    <property type="match status" value="1"/>
</dbReference>
<sequence length="174" mass="19208">MILTRVTILMWYWWGVKGDLLSRALGVYGKAGEKGRNEVFDFIVVGGGTAGCVLANRLPKNPDWKQPPEDVDRDSKNGVLGLRVSMLGTCRELYIRFICFRNSSNCATSKLTLTKLILRSTHEFEISGLCFGRIESGSLWLDGDALGHGLPLVRRQNVLPTSCSIECDRGTSAV</sequence>
<reference evidence="2 3" key="1">
    <citation type="journal article" date="2019" name="Commun. Biol.">
        <title>The bagworm genome reveals a unique fibroin gene that provides high tensile strength.</title>
        <authorList>
            <person name="Kono N."/>
            <person name="Nakamura H."/>
            <person name="Ohtoshi R."/>
            <person name="Tomita M."/>
            <person name="Numata K."/>
            <person name="Arakawa K."/>
        </authorList>
    </citation>
    <scope>NUCLEOTIDE SEQUENCE [LARGE SCALE GENOMIC DNA]</scope>
</reference>
<dbReference type="InterPro" id="IPR036188">
    <property type="entry name" value="FAD/NAD-bd_sf"/>
</dbReference>
<dbReference type="OrthoDB" id="269227at2759"/>
<evidence type="ECO:0008006" key="4">
    <source>
        <dbReference type="Google" id="ProtNLM"/>
    </source>
</evidence>
<accession>A0A4C1UIY3</accession>
<name>A0A4C1UIY3_EUMVA</name>
<proteinExistence type="predicted"/>
<evidence type="ECO:0000313" key="3">
    <source>
        <dbReference type="Proteomes" id="UP000299102"/>
    </source>
</evidence>
<evidence type="ECO:0000256" key="1">
    <source>
        <dbReference type="SAM" id="SignalP"/>
    </source>
</evidence>
<gene>
    <name evidence="2" type="ORF">EVAR_81791_1</name>
</gene>
<comment type="caution">
    <text evidence="2">The sequence shown here is derived from an EMBL/GenBank/DDBJ whole genome shotgun (WGS) entry which is preliminary data.</text>
</comment>
<keyword evidence="1" id="KW-0732">Signal</keyword>
<organism evidence="2 3">
    <name type="scientific">Eumeta variegata</name>
    <name type="common">Bagworm moth</name>
    <name type="synonym">Eumeta japonica</name>
    <dbReference type="NCBI Taxonomy" id="151549"/>
    <lineage>
        <taxon>Eukaryota</taxon>
        <taxon>Metazoa</taxon>
        <taxon>Ecdysozoa</taxon>
        <taxon>Arthropoda</taxon>
        <taxon>Hexapoda</taxon>
        <taxon>Insecta</taxon>
        <taxon>Pterygota</taxon>
        <taxon>Neoptera</taxon>
        <taxon>Endopterygota</taxon>
        <taxon>Lepidoptera</taxon>
        <taxon>Glossata</taxon>
        <taxon>Ditrysia</taxon>
        <taxon>Tineoidea</taxon>
        <taxon>Psychidae</taxon>
        <taxon>Oiketicinae</taxon>
        <taxon>Eumeta</taxon>
    </lineage>
</organism>
<dbReference type="AlphaFoldDB" id="A0A4C1UIY3"/>
<dbReference type="EMBL" id="BGZK01000173">
    <property type="protein sequence ID" value="GBP25906.1"/>
    <property type="molecule type" value="Genomic_DNA"/>
</dbReference>
<dbReference type="Gene3D" id="3.50.50.60">
    <property type="entry name" value="FAD/NAD(P)-binding domain"/>
    <property type="match status" value="1"/>
</dbReference>
<protein>
    <recommendedName>
        <fullName evidence="4">Glucose dehydrogenase</fullName>
    </recommendedName>
</protein>
<dbReference type="Proteomes" id="UP000299102">
    <property type="component" value="Unassembled WGS sequence"/>
</dbReference>
<feature type="signal peptide" evidence="1">
    <location>
        <begin position="1"/>
        <end position="18"/>
    </location>
</feature>
<dbReference type="STRING" id="151549.A0A4C1UIY3"/>